<name>A0A1I6BK66_9GAMM</name>
<feature type="region of interest" description="Disordered" evidence="1">
    <location>
        <begin position="117"/>
        <end position="161"/>
    </location>
</feature>
<dbReference type="EMBL" id="FOYD01000004">
    <property type="protein sequence ID" value="SFQ81338.1"/>
    <property type="molecule type" value="Genomic_DNA"/>
</dbReference>
<evidence type="ECO:0000256" key="1">
    <source>
        <dbReference type="SAM" id="MobiDB-lite"/>
    </source>
</evidence>
<proteinExistence type="predicted"/>
<dbReference type="Proteomes" id="UP000242815">
    <property type="component" value="Unassembled WGS sequence"/>
</dbReference>
<reference evidence="2 3" key="1">
    <citation type="submission" date="2016-10" db="EMBL/GenBank/DDBJ databases">
        <authorList>
            <person name="de Groot N.N."/>
        </authorList>
    </citation>
    <scope>NUCLEOTIDE SEQUENCE [LARGE SCALE GENOMIC DNA]</scope>
    <source>
        <strain evidence="2 3">JCM 18415</strain>
    </source>
</reference>
<dbReference type="RefSeq" id="WP_090538623.1">
    <property type="nucleotide sequence ID" value="NZ_FOYD01000004.1"/>
</dbReference>
<accession>A0A1I6BK66</accession>
<dbReference type="STRING" id="1002526.SAMN05216578_104213"/>
<gene>
    <name evidence="2" type="ORF">SAMN05216578_104213</name>
</gene>
<protein>
    <submittedName>
        <fullName evidence="2">Uncharacterized protein</fullName>
    </submittedName>
</protein>
<feature type="region of interest" description="Disordered" evidence="1">
    <location>
        <begin position="44"/>
        <end position="66"/>
    </location>
</feature>
<dbReference type="AlphaFoldDB" id="A0A1I6BK66"/>
<feature type="compositionally biased region" description="Gly residues" evidence="1">
    <location>
        <begin position="118"/>
        <end position="130"/>
    </location>
</feature>
<evidence type="ECO:0000313" key="3">
    <source>
        <dbReference type="Proteomes" id="UP000242815"/>
    </source>
</evidence>
<evidence type="ECO:0000313" key="2">
    <source>
        <dbReference type="EMBL" id="SFQ81338.1"/>
    </source>
</evidence>
<dbReference type="OrthoDB" id="7024471at2"/>
<organism evidence="2 3">
    <name type="scientific">Halopseudomonas formosensis</name>
    <dbReference type="NCBI Taxonomy" id="1002526"/>
    <lineage>
        <taxon>Bacteria</taxon>
        <taxon>Pseudomonadati</taxon>
        <taxon>Pseudomonadota</taxon>
        <taxon>Gammaproteobacteria</taxon>
        <taxon>Pseudomonadales</taxon>
        <taxon>Pseudomonadaceae</taxon>
        <taxon>Halopseudomonas</taxon>
    </lineage>
</organism>
<sequence length="161" mass="16455">MGTQLSSLIPQLLVCFIGLFICIATQLPVRAADGEIVLTRDVQPRSATRQELVPDPNPQTANPNHSAQVRSAVQGARLPGELSDADFAGVSSGSSLANGVHLFDQPVLQADRQAPGRAGLGVSGSAGAGSVGRATGNVGRVGGEINRSVNQGLRPLQGLGK</sequence>